<reference evidence="1 2" key="1">
    <citation type="submission" date="2017-08" db="EMBL/GenBank/DDBJ databases">
        <title>Halomonas alkalisoli sp. nov., isolated from saline alkaline soil.</title>
        <authorList>
            <person name="Wang D."/>
            <person name="Zhang G."/>
        </authorList>
    </citation>
    <scope>NUCLEOTIDE SEQUENCE [LARGE SCALE GENOMIC DNA]</scope>
    <source>
        <strain evidence="1 2">WRN001</strain>
    </source>
</reference>
<protein>
    <submittedName>
        <fullName evidence="1">Uncharacterized protein</fullName>
    </submittedName>
</protein>
<evidence type="ECO:0000313" key="1">
    <source>
        <dbReference type="EMBL" id="PAU75523.1"/>
    </source>
</evidence>
<organism evidence="1 2">
    <name type="scientific">Halomonas salipaludis</name>
    <dbReference type="NCBI Taxonomy" id="2032625"/>
    <lineage>
        <taxon>Bacteria</taxon>
        <taxon>Pseudomonadati</taxon>
        <taxon>Pseudomonadota</taxon>
        <taxon>Gammaproteobacteria</taxon>
        <taxon>Oceanospirillales</taxon>
        <taxon>Halomonadaceae</taxon>
        <taxon>Halomonas</taxon>
    </lineage>
</organism>
<gene>
    <name evidence="1" type="ORF">CK498_16465</name>
</gene>
<keyword evidence="2" id="KW-1185">Reference proteome</keyword>
<dbReference type="RefSeq" id="WP_095621949.1">
    <property type="nucleotide sequence ID" value="NZ_NSKB01000006.1"/>
</dbReference>
<sequence length="168" mass="19534">MTRAFKTLTYTPSVRAAQARYGSREATKPVDPAEVERDVLSAPVREFIAAQDHFFMASVGENGWPYVQHRGGNQRTHPRQQPRFRPLKAMNGVIPMMGIGKFQRHITLGENIMNLRNISTWFKQGRYRSANHRHHVALKECDARMLRDIGLYRERGRLMPLHPEREEQ</sequence>
<name>A0A2A2ET92_9GAMM</name>
<evidence type="ECO:0000313" key="2">
    <source>
        <dbReference type="Proteomes" id="UP000217771"/>
    </source>
</evidence>
<accession>A0A2A2ET92</accession>
<dbReference type="Proteomes" id="UP000217771">
    <property type="component" value="Unassembled WGS sequence"/>
</dbReference>
<dbReference type="EMBL" id="NSKB01000006">
    <property type="protein sequence ID" value="PAU75523.1"/>
    <property type="molecule type" value="Genomic_DNA"/>
</dbReference>
<dbReference type="AlphaFoldDB" id="A0A2A2ET92"/>
<proteinExistence type="predicted"/>
<comment type="caution">
    <text evidence="1">The sequence shown here is derived from an EMBL/GenBank/DDBJ whole genome shotgun (WGS) entry which is preliminary data.</text>
</comment>